<gene>
    <name evidence="2" type="ORF">H9L14_12850</name>
</gene>
<name>A0ABX6T8W3_9SPHN</name>
<evidence type="ECO:0000313" key="2">
    <source>
        <dbReference type="EMBL" id="QNP45450.1"/>
    </source>
</evidence>
<feature type="domain" description="Tetrapyrrole biosynthesis uroporphyrinogen III synthase" evidence="1">
    <location>
        <begin position="19"/>
        <end position="211"/>
    </location>
</feature>
<sequence>MRRLFVFRPEPASRQTIVKAQALGLDAVSIPLFELHKLEWSPPEAGDYDALLLTSANTVKMAGDRLDIYRALPVHAVGEGTAVAARVAGLGVATVGGGGVDQLLGEIDPGLRLLHLCGEDRREPSVPAHAITSVPVYRAAERAEIQGLGQLRGQVAVLHSPRAAKRLAELVDPTDRATIRIAAISAAAAEAAGEGWQDVRIASSPNDAELLALAARLCET</sequence>
<keyword evidence="3" id="KW-1185">Reference proteome</keyword>
<organism evidence="2 3">
    <name type="scientific">Sphingomonas sediminicola</name>
    <dbReference type="NCBI Taxonomy" id="386874"/>
    <lineage>
        <taxon>Bacteria</taxon>
        <taxon>Pseudomonadati</taxon>
        <taxon>Pseudomonadota</taxon>
        <taxon>Alphaproteobacteria</taxon>
        <taxon>Sphingomonadales</taxon>
        <taxon>Sphingomonadaceae</taxon>
        <taxon>Sphingomonas</taxon>
    </lineage>
</organism>
<reference evidence="2 3" key="1">
    <citation type="submission" date="2020-08" db="EMBL/GenBank/DDBJ databases">
        <title>Genome sequence of Sphingomonas sediminicola KACC 15039T.</title>
        <authorList>
            <person name="Hyun D.-W."/>
            <person name="Bae J.-W."/>
        </authorList>
    </citation>
    <scope>NUCLEOTIDE SEQUENCE [LARGE SCALE GENOMIC DNA]</scope>
    <source>
        <strain evidence="2 3">KACC 15039</strain>
    </source>
</reference>
<accession>A0ABX6T8W3</accession>
<dbReference type="Gene3D" id="3.40.50.10090">
    <property type="match status" value="2"/>
</dbReference>
<evidence type="ECO:0000259" key="1">
    <source>
        <dbReference type="Pfam" id="PF02602"/>
    </source>
</evidence>
<evidence type="ECO:0000313" key="3">
    <source>
        <dbReference type="Proteomes" id="UP000516105"/>
    </source>
</evidence>
<dbReference type="Pfam" id="PF02602">
    <property type="entry name" value="HEM4"/>
    <property type="match status" value="1"/>
</dbReference>
<protein>
    <submittedName>
        <fullName evidence="2">Uroporphyrinogen-III synthase</fullName>
    </submittedName>
</protein>
<proteinExistence type="predicted"/>
<dbReference type="RefSeq" id="WP_187708406.1">
    <property type="nucleotide sequence ID" value="NZ_CP060782.1"/>
</dbReference>
<dbReference type="SUPFAM" id="SSF69618">
    <property type="entry name" value="HemD-like"/>
    <property type="match status" value="1"/>
</dbReference>
<dbReference type="EMBL" id="CP060782">
    <property type="protein sequence ID" value="QNP45450.1"/>
    <property type="molecule type" value="Genomic_DNA"/>
</dbReference>
<dbReference type="InterPro" id="IPR036108">
    <property type="entry name" value="4pyrrol_syn_uPrphyn_synt_sf"/>
</dbReference>
<dbReference type="InterPro" id="IPR003754">
    <property type="entry name" value="4pyrrol_synth_uPrphyn_synth"/>
</dbReference>
<dbReference type="Proteomes" id="UP000516105">
    <property type="component" value="Chromosome"/>
</dbReference>